<proteinExistence type="predicted"/>
<organism evidence="1">
    <name type="scientific">Anguilla anguilla</name>
    <name type="common">European freshwater eel</name>
    <name type="synonym">Muraena anguilla</name>
    <dbReference type="NCBI Taxonomy" id="7936"/>
    <lineage>
        <taxon>Eukaryota</taxon>
        <taxon>Metazoa</taxon>
        <taxon>Chordata</taxon>
        <taxon>Craniata</taxon>
        <taxon>Vertebrata</taxon>
        <taxon>Euteleostomi</taxon>
        <taxon>Actinopterygii</taxon>
        <taxon>Neopterygii</taxon>
        <taxon>Teleostei</taxon>
        <taxon>Anguilliformes</taxon>
        <taxon>Anguillidae</taxon>
        <taxon>Anguilla</taxon>
    </lineage>
</organism>
<sequence>MLLNCNNLTLRYVLMSGKRGGKNNTKVRPVKAEDCR</sequence>
<accession>A0A0E9WML1</accession>
<evidence type="ECO:0000313" key="1">
    <source>
        <dbReference type="EMBL" id="JAH91541.1"/>
    </source>
</evidence>
<reference evidence="1" key="2">
    <citation type="journal article" date="2015" name="Fish Shellfish Immunol.">
        <title>Early steps in the European eel (Anguilla anguilla)-Vibrio vulnificus interaction in the gills: Role of the RtxA13 toxin.</title>
        <authorList>
            <person name="Callol A."/>
            <person name="Pajuelo D."/>
            <person name="Ebbesson L."/>
            <person name="Teles M."/>
            <person name="MacKenzie S."/>
            <person name="Amaro C."/>
        </authorList>
    </citation>
    <scope>NUCLEOTIDE SEQUENCE</scope>
</reference>
<dbReference type="AlphaFoldDB" id="A0A0E9WML1"/>
<protein>
    <submittedName>
        <fullName evidence="1">Uncharacterized protein</fullName>
    </submittedName>
</protein>
<name>A0A0E9WML1_ANGAN</name>
<reference evidence="1" key="1">
    <citation type="submission" date="2014-11" db="EMBL/GenBank/DDBJ databases">
        <authorList>
            <person name="Amaro Gonzalez C."/>
        </authorList>
    </citation>
    <scope>NUCLEOTIDE SEQUENCE</scope>
</reference>
<dbReference type="EMBL" id="GBXM01017036">
    <property type="protein sequence ID" value="JAH91541.1"/>
    <property type="molecule type" value="Transcribed_RNA"/>
</dbReference>